<dbReference type="AlphaFoldDB" id="A0A1W1DB25"/>
<protein>
    <submittedName>
        <fullName evidence="7">Lipid A biosynthesis lauroyl acyltransferase</fullName>
        <ecNumber evidence="7">2.3.1.-</ecNumber>
    </submittedName>
</protein>
<name>A0A1W1DB25_9ZZZZ</name>
<gene>
    <name evidence="7" type="ORF">MNB_SUP05-4-222</name>
</gene>
<dbReference type="PANTHER" id="PTHR30606">
    <property type="entry name" value="LIPID A BIOSYNTHESIS LAUROYL ACYLTRANSFERASE"/>
    <property type="match status" value="1"/>
</dbReference>
<dbReference type="Pfam" id="PF03279">
    <property type="entry name" value="Lip_A_acyltrans"/>
    <property type="match status" value="1"/>
</dbReference>
<evidence type="ECO:0000256" key="6">
    <source>
        <dbReference type="ARBA" id="ARBA00023315"/>
    </source>
</evidence>
<dbReference type="PANTHER" id="PTHR30606:SF10">
    <property type="entry name" value="PHOSPHATIDYLINOSITOL MANNOSIDE ACYLTRANSFERASE"/>
    <property type="match status" value="1"/>
</dbReference>
<dbReference type="GO" id="GO:0008610">
    <property type="term" value="P:lipid biosynthetic process"/>
    <property type="evidence" value="ECO:0007669"/>
    <property type="project" value="UniProtKB-ARBA"/>
</dbReference>
<comment type="subcellular location">
    <subcellularLocation>
        <location evidence="1">Cell inner membrane</location>
    </subcellularLocation>
</comment>
<proteinExistence type="predicted"/>
<keyword evidence="2" id="KW-1003">Cell membrane</keyword>
<evidence type="ECO:0000256" key="4">
    <source>
        <dbReference type="ARBA" id="ARBA00022679"/>
    </source>
</evidence>
<dbReference type="CDD" id="cd07984">
    <property type="entry name" value="LPLAT_LABLAT-like"/>
    <property type="match status" value="1"/>
</dbReference>
<keyword evidence="6 7" id="KW-0012">Acyltransferase</keyword>
<dbReference type="EC" id="2.3.1.-" evidence="7"/>
<dbReference type="GO" id="GO:0005886">
    <property type="term" value="C:plasma membrane"/>
    <property type="evidence" value="ECO:0007669"/>
    <property type="project" value="UniProtKB-SubCell"/>
</dbReference>
<dbReference type="PIRSF" id="PIRSF026649">
    <property type="entry name" value="MsbB"/>
    <property type="match status" value="1"/>
</dbReference>
<evidence type="ECO:0000256" key="5">
    <source>
        <dbReference type="ARBA" id="ARBA00023136"/>
    </source>
</evidence>
<keyword evidence="5" id="KW-0472">Membrane</keyword>
<dbReference type="GO" id="GO:0016746">
    <property type="term" value="F:acyltransferase activity"/>
    <property type="evidence" value="ECO:0007669"/>
    <property type="project" value="UniProtKB-KW"/>
</dbReference>
<organism evidence="7">
    <name type="scientific">hydrothermal vent metagenome</name>
    <dbReference type="NCBI Taxonomy" id="652676"/>
    <lineage>
        <taxon>unclassified sequences</taxon>
        <taxon>metagenomes</taxon>
        <taxon>ecological metagenomes</taxon>
    </lineage>
</organism>
<accession>A0A1W1DB25</accession>
<dbReference type="EMBL" id="FPHR01000032">
    <property type="protein sequence ID" value="SFV77808.1"/>
    <property type="molecule type" value="Genomic_DNA"/>
</dbReference>
<keyword evidence="4 7" id="KW-0808">Transferase</keyword>
<evidence type="ECO:0000256" key="3">
    <source>
        <dbReference type="ARBA" id="ARBA00022519"/>
    </source>
</evidence>
<evidence type="ECO:0000313" key="7">
    <source>
        <dbReference type="EMBL" id="SFV77808.1"/>
    </source>
</evidence>
<sequence length="279" mass="31728">MIKFVFGFFAIMPLRLNHFIGSMIGRYLYRVDSESKKVVSKNIQTCFPELDKYEQQALIKKSLIETGKGLSEVGFIWLRSFSNNAKHVKNITGEDLLHSDNPTILLVPHFGCWEIVARMSSLQRPSVFLYKKLANQKQNKILLASREQGDLSMASADKKGVIKIQRAIKNNQLIGILPDQDPGEEGGVLVPFFNTDARTMTLLARLARKNKANVVLAWAVRLPKGEGYRLNYQAVDIASKSGLIEDDVVLMNQVIEELVKTCPEQYLWNYKRFKSVIDY</sequence>
<dbReference type="GO" id="GO:1901137">
    <property type="term" value="P:carbohydrate derivative biosynthetic process"/>
    <property type="evidence" value="ECO:0007669"/>
    <property type="project" value="UniProtKB-ARBA"/>
</dbReference>
<reference evidence="7" key="1">
    <citation type="submission" date="2016-10" db="EMBL/GenBank/DDBJ databases">
        <authorList>
            <person name="de Groot N.N."/>
        </authorList>
    </citation>
    <scope>NUCLEOTIDE SEQUENCE</scope>
</reference>
<evidence type="ECO:0000256" key="1">
    <source>
        <dbReference type="ARBA" id="ARBA00004533"/>
    </source>
</evidence>
<dbReference type="InterPro" id="IPR004960">
    <property type="entry name" value="LipA_acyltrans"/>
</dbReference>
<evidence type="ECO:0000256" key="2">
    <source>
        <dbReference type="ARBA" id="ARBA00022475"/>
    </source>
</evidence>
<keyword evidence="3" id="KW-0997">Cell inner membrane</keyword>